<dbReference type="InterPro" id="IPR044861">
    <property type="entry name" value="IPNS-like_FE2OG_OXY"/>
</dbReference>
<dbReference type="AlphaFoldDB" id="A0A395HMI2"/>
<protein>
    <submittedName>
        <fullName evidence="5">Putative oxidoreductase</fullName>
    </submittedName>
</protein>
<keyword evidence="2" id="KW-0408">Iron</keyword>
<reference evidence="5 6" key="1">
    <citation type="submission" date="2018-02" db="EMBL/GenBank/DDBJ databases">
        <title>The genomes of Aspergillus section Nigri reveals drivers in fungal speciation.</title>
        <authorList>
            <consortium name="DOE Joint Genome Institute"/>
            <person name="Vesth T.C."/>
            <person name="Nybo J."/>
            <person name="Theobald S."/>
            <person name="Brandl J."/>
            <person name="Frisvad J.C."/>
            <person name="Nielsen K.F."/>
            <person name="Lyhne E.K."/>
            <person name="Kogle M.E."/>
            <person name="Kuo A."/>
            <person name="Riley R."/>
            <person name="Clum A."/>
            <person name="Nolan M."/>
            <person name="Lipzen A."/>
            <person name="Salamov A."/>
            <person name="Henrissat B."/>
            <person name="Wiebenga A."/>
            <person name="De vries R.P."/>
            <person name="Grigoriev I.V."/>
            <person name="Mortensen U.H."/>
            <person name="Andersen M.R."/>
            <person name="Baker S.E."/>
        </authorList>
    </citation>
    <scope>NUCLEOTIDE SEQUENCE [LARGE SCALE GENOMIC DNA]</scope>
    <source>
        <strain evidence="5 6">CBS 101889</strain>
    </source>
</reference>
<accession>A0A395HMI2</accession>
<keyword evidence="2" id="KW-0479">Metal-binding</keyword>
<dbReference type="InterPro" id="IPR027443">
    <property type="entry name" value="IPNS-like_sf"/>
</dbReference>
<dbReference type="GeneID" id="37203605"/>
<evidence type="ECO:0000313" key="5">
    <source>
        <dbReference type="EMBL" id="RAL08709.1"/>
    </source>
</evidence>
<keyword evidence="6" id="KW-1185">Reference proteome</keyword>
<dbReference type="PANTHER" id="PTHR47990">
    <property type="entry name" value="2-OXOGLUTARATE (2OG) AND FE(II)-DEPENDENT OXYGENASE SUPERFAMILY PROTEIN-RELATED"/>
    <property type="match status" value="1"/>
</dbReference>
<keyword evidence="2" id="KW-0560">Oxidoreductase</keyword>
<dbReference type="EMBL" id="KZ824310">
    <property type="protein sequence ID" value="RAL08709.1"/>
    <property type="molecule type" value="Genomic_DNA"/>
</dbReference>
<evidence type="ECO:0000259" key="4">
    <source>
        <dbReference type="PROSITE" id="PS51471"/>
    </source>
</evidence>
<evidence type="ECO:0000256" key="2">
    <source>
        <dbReference type="RuleBase" id="RU003682"/>
    </source>
</evidence>
<dbReference type="STRING" id="1450537.A0A395HMI2"/>
<dbReference type="GO" id="GO:0016491">
    <property type="term" value="F:oxidoreductase activity"/>
    <property type="evidence" value="ECO:0007669"/>
    <property type="project" value="UniProtKB-KW"/>
</dbReference>
<dbReference type="OrthoDB" id="627829at2759"/>
<dbReference type="SUPFAM" id="SSF51197">
    <property type="entry name" value="Clavaminate synthase-like"/>
    <property type="match status" value="1"/>
</dbReference>
<comment type="similarity">
    <text evidence="1 2">Belongs to the iron/ascorbate-dependent oxidoreductase family.</text>
</comment>
<evidence type="ECO:0000313" key="6">
    <source>
        <dbReference type="Proteomes" id="UP000248961"/>
    </source>
</evidence>
<dbReference type="Gene3D" id="2.60.120.330">
    <property type="entry name" value="B-lactam Antibiotic, Isopenicillin N Synthase, Chain"/>
    <property type="match status" value="1"/>
</dbReference>
<dbReference type="InterPro" id="IPR026992">
    <property type="entry name" value="DIOX_N"/>
</dbReference>
<sequence length="378" mass="42356">MAVNFSEIPVIDYTLSKSPATAPKFLGQLRDALIQVGFFYLENHPISSTLQWDLKDQSRQFFDLSSEKKNQLGMNKHFVGYVGMAVSTTANHKDHRESLTLGYECLPPGADEPLYRNLRGPNPWPDHEALPHFKQTIEQYMTAAKTLSEEFKVTVAQALDIEPMEIMKLFDDTPFDRLMLAKYSPPPSSTIDHSGRCKDAPDTQGKGPHKDASWLTFLLPGSPHGGLEAMNAAGDWIPVPPRPGAIIVNVGMQLEAMTDGVCCAALHRVVTRLQDFVDDNGNDRGPRFSFPFFHNIGLDLRREEPLSIPPHISALVTSDEARRNARLFVRRLFQRGCPGEGIFATRLMVYQEVAKEWYPHRLAEIQQPTSSESASNPQ</sequence>
<feature type="region of interest" description="Disordered" evidence="3">
    <location>
        <begin position="186"/>
        <end position="207"/>
    </location>
</feature>
<gene>
    <name evidence="5" type="ORF">BO97DRAFT_459919</name>
</gene>
<dbReference type="GO" id="GO:0044283">
    <property type="term" value="P:small molecule biosynthetic process"/>
    <property type="evidence" value="ECO:0007669"/>
    <property type="project" value="UniProtKB-ARBA"/>
</dbReference>
<dbReference type="InterPro" id="IPR005123">
    <property type="entry name" value="Oxoglu/Fe-dep_dioxygenase_dom"/>
</dbReference>
<dbReference type="InterPro" id="IPR050231">
    <property type="entry name" value="Iron_ascorbate_oxido_reductase"/>
</dbReference>
<dbReference type="Pfam" id="PF14226">
    <property type="entry name" value="DIOX_N"/>
    <property type="match status" value="1"/>
</dbReference>
<dbReference type="GO" id="GO:0046872">
    <property type="term" value="F:metal ion binding"/>
    <property type="evidence" value="ECO:0007669"/>
    <property type="project" value="UniProtKB-KW"/>
</dbReference>
<proteinExistence type="inferred from homology"/>
<dbReference type="Pfam" id="PF03171">
    <property type="entry name" value="2OG-FeII_Oxy"/>
    <property type="match status" value="1"/>
</dbReference>
<evidence type="ECO:0000256" key="1">
    <source>
        <dbReference type="ARBA" id="ARBA00008056"/>
    </source>
</evidence>
<name>A0A395HMI2_ASPHC</name>
<dbReference type="RefSeq" id="XP_025547863.1">
    <property type="nucleotide sequence ID" value="XM_025699316.1"/>
</dbReference>
<dbReference type="Proteomes" id="UP000248961">
    <property type="component" value="Unassembled WGS sequence"/>
</dbReference>
<feature type="domain" description="Fe2OG dioxygenase" evidence="4">
    <location>
        <begin position="174"/>
        <end position="296"/>
    </location>
</feature>
<organism evidence="5 6">
    <name type="scientific">Aspergillus homomorphus (strain CBS 101889)</name>
    <dbReference type="NCBI Taxonomy" id="1450537"/>
    <lineage>
        <taxon>Eukaryota</taxon>
        <taxon>Fungi</taxon>
        <taxon>Dikarya</taxon>
        <taxon>Ascomycota</taxon>
        <taxon>Pezizomycotina</taxon>
        <taxon>Eurotiomycetes</taxon>
        <taxon>Eurotiomycetidae</taxon>
        <taxon>Eurotiales</taxon>
        <taxon>Aspergillaceae</taxon>
        <taxon>Aspergillus</taxon>
        <taxon>Aspergillus subgen. Circumdati</taxon>
    </lineage>
</organism>
<dbReference type="PROSITE" id="PS51471">
    <property type="entry name" value="FE2OG_OXY"/>
    <property type="match status" value="1"/>
</dbReference>
<dbReference type="VEuPathDB" id="FungiDB:BO97DRAFT_459919"/>
<evidence type="ECO:0000256" key="3">
    <source>
        <dbReference type="SAM" id="MobiDB-lite"/>
    </source>
</evidence>